<feature type="domain" description="Arrestin-like N-terminal" evidence="2">
    <location>
        <begin position="3"/>
        <end position="116"/>
    </location>
</feature>
<dbReference type="InterPro" id="IPR050357">
    <property type="entry name" value="Arrestin_domain-protein"/>
</dbReference>
<dbReference type="InterPro" id="IPR011021">
    <property type="entry name" value="Arrestin-like_N"/>
</dbReference>
<feature type="region of interest" description="Disordered" evidence="1">
    <location>
        <begin position="407"/>
        <end position="508"/>
    </location>
</feature>
<dbReference type="InterPro" id="IPR014752">
    <property type="entry name" value="Arrestin-like_C"/>
</dbReference>
<evidence type="ECO:0000313" key="3">
    <source>
        <dbReference type="EMBL" id="KAG4423692.1"/>
    </source>
</evidence>
<evidence type="ECO:0000259" key="2">
    <source>
        <dbReference type="Pfam" id="PF00339"/>
    </source>
</evidence>
<dbReference type="SUPFAM" id="SSF81296">
    <property type="entry name" value="E set domains"/>
    <property type="match status" value="1"/>
</dbReference>
<evidence type="ECO:0000256" key="1">
    <source>
        <dbReference type="SAM" id="MobiDB-lite"/>
    </source>
</evidence>
<dbReference type="OrthoDB" id="3365616at2759"/>
<dbReference type="GO" id="GO:0005886">
    <property type="term" value="C:plasma membrane"/>
    <property type="evidence" value="ECO:0007669"/>
    <property type="project" value="TreeGrafter"/>
</dbReference>
<sequence>MSVRIVLDDPHTFYTNLDFISGRIVLSLTSDENISAIVVKLEGESRTVLMRPMNVPNPQLYAQRQRREGIATENHKILYKVAQVFPTQTQGIGMGQAYTLRAGQHEYPFRMKIPFNNGCMEPQAQQQMGLGGFGLSGLQQMQYRHVKRTLPPSLTGFPGEAEIRYYVKVTVQRPSLFKENRRSAIGFRFMPIEPPRPPKTTNESYARRPFQFTAGLASYAKKSSMFKKKPTPLSDTAPQGEVDARLPSPAILTCNEPLPLRLLVRKLNESAEQVFLMSLQVQLFGQTEVRAMDISRTETSTWVLMSLTGLSLPVGSPSDPLRTESLIDSKLWDRIPLPNTVAPSFHTCNLTRKYELEVRVGLGYGVPGEIQPQTITLPLRFQVEIFSGIHPPAALLDAIANAPAPTIPNRPTAATPVRPQDPAYPPQLGTPGAPAIDDVPPSYEDAMAEDMTPADGPRREFSGVTDVNAPNMDEKVAAPKYSAQQGSPGPGPGGPSNNAGSGGFGAVV</sequence>
<keyword evidence="4" id="KW-1185">Reference proteome</keyword>
<protein>
    <recommendedName>
        <fullName evidence="2">Arrestin-like N-terminal domain-containing protein</fullName>
    </recommendedName>
</protein>
<comment type="caution">
    <text evidence="3">The sequence shown here is derived from an EMBL/GenBank/DDBJ whole genome shotgun (WGS) entry which is preliminary data.</text>
</comment>
<reference evidence="3" key="1">
    <citation type="submission" date="2021-02" db="EMBL/GenBank/DDBJ databases">
        <title>Genome sequence Cadophora malorum strain M34.</title>
        <authorList>
            <person name="Stefanovic E."/>
            <person name="Vu D."/>
            <person name="Scully C."/>
            <person name="Dijksterhuis J."/>
            <person name="Roader J."/>
            <person name="Houbraken J."/>
        </authorList>
    </citation>
    <scope>NUCLEOTIDE SEQUENCE</scope>
    <source>
        <strain evidence="3">M34</strain>
    </source>
</reference>
<gene>
    <name evidence="3" type="ORF">IFR04_003237</name>
</gene>
<dbReference type="GO" id="GO:0070086">
    <property type="term" value="P:ubiquitin-dependent endocytosis"/>
    <property type="evidence" value="ECO:0007669"/>
    <property type="project" value="TreeGrafter"/>
</dbReference>
<dbReference type="Pfam" id="PF00339">
    <property type="entry name" value="Arrestin_N"/>
    <property type="match status" value="1"/>
</dbReference>
<dbReference type="GO" id="GO:0030674">
    <property type="term" value="F:protein-macromolecule adaptor activity"/>
    <property type="evidence" value="ECO:0007669"/>
    <property type="project" value="TreeGrafter"/>
</dbReference>
<dbReference type="Gene3D" id="2.60.40.640">
    <property type="match status" value="1"/>
</dbReference>
<dbReference type="PANTHER" id="PTHR11188">
    <property type="entry name" value="ARRESTIN DOMAIN CONTAINING PROTEIN"/>
    <property type="match status" value="1"/>
</dbReference>
<dbReference type="EMBL" id="JAFJYH010000031">
    <property type="protein sequence ID" value="KAG4423692.1"/>
    <property type="molecule type" value="Genomic_DNA"/>
</dbReference>
<dbReference type="AlphaFoldDB" id="A0A8H7WF64"/>
<proteinExistence type="predicted"/>
<dbReference type="GO" id="GO:0005829">
    <property type="term" value="C:cytosol"/>
    <property type="evidence" value="ECO:0007669"/>
    <property type="project" value="TreeGrafter"/>
</dbReference>
<name>A0A8H7WF64_9HELO</name>
<organism evidence="3 4">
    <name type="scientific">Cadophora malorum</name>
    <dbReference type="NCBI Taxonomy" id="108018"/>
    <lineage>
        <taxon>Eukaryota</taxon>
        <taxon>Fungi</taxon>
        <taxon>Dikarya</taxon>
        <taxon>Ascomycota</taxon>
        <taxon>Pezizomycotina</taxon>
        <taxon>Leotiomycetes</taxon>
        <taxon>Helotiales</taxon>
        <taxon>Ploettnerulaceae</taxon>
        <taxon>Cadophora</taxon>
    </lineage>
</organism>
<dbReference type="InterPro" id="IPR014756">
    <property type="entry name" value="Ig_E-set"/>
</dbReference>
<dbReference type="Proteomes" id="UP000664132">
    <property type="component" value="Unassembled WGS sequence"/>
</dbReference>
<evidence type="ECO:0000313" key="4">
    <source>
        <dbReference type="Proteomes" id="UP000664132"/>
    </source>
</evidence>
<accession>A0A8H7WF64</accession>
<feature type="compositionally biased region" description="Low complexity" evidence="1">
    <location>
        <begin position="407"/>
        <end position="416"/>
    </location>
</feature>
<dbReference type="PANTHER" id="PTHR11188:SF166">
    <property type="entry name" value="ARRESTIN (OR S-ANTIGEN), N-TERMINAL DOMAIN PROTEIN (AFU_ORTHOLOGUE AFUA_7G02050)"/>
    <property type="match status" value="1"/>
</dbReference>
<dbReference type="GO" id="GO:0031625">
    <property type="term" value="F:ubiquitin protein ligase binding"/>
    <property type="evidence" value="ECO:0007669"/>
    <property type="project" value="TreeGrafter"/>
</dbReference>
<dbReference type="CDD" id="cd22952">
    <property type="entry name" value="ART10-like"/>
    <property type="match status" value="1"/>
</dbReference>